<dbReference type="Proteomes" id="UP001241110">
    <property type="component" value="Unassembled WGS sequence"/>
</dbReference>
<evidence type="ECO:0000313" key="2">
    <source>
        <dbReference type="EMBL" id="MDJ1482253.1"/>
    </source>
</evidence>
<name>A0AAE3U9H0_9BACT</name>
<gene>
    <name evidence="2" type="ORF">QNI16_17240</name>
</gene>
<evidence type="ECO:0008006" key="4">
    <source>
        <dbReference type="Google" id="ProtNLM"/>
    </source>
</evidence>
<accession>A0AAE3U9H0</accession>
<sequence length="202" mass="22799">MKKTALLIFLLSIALATSVNAQNKPAAILEPYTYKTKLKGGYRILFIANDSLQYLYLKKGNKSIAEISSTSIGLPYMNLGHVGADFTNYFVLVHSFGPGNSQDIELIEKTTGKNLLKLGASWIGADEEKELLLYSDKGVPSKKDRMVLYNVLTKQKQFFAFPNDIFDDPEVLSRIELEKITEKQLIIKYDINKGYKTKVYAR</sequence>
<evidence type="ECO:0000256" key="1">
    <source>
        <dbReference type="SAM" id="SignalP"/>
    </source>
</evidence>
<protein>
    <recommendedName>
        <fullName evidence="4">S9 family peptidase</fullName>
    </recommendedName>
</protein>
<organism evidence="2 3">
    <name type="scientific">Xanthocytophaga flava</name>
    <dbReference type="NCBI Taxonomy" id="3048013"/>
    <lineage>
        <taxon>Bacteria</taxon>
        <taxon>Pseudomonadati</taxon>
        <taxon>Bacteroidota</taxon>
        <taxon>Cytophagia</taxon>
        <taxon>Cytophagales</taxon>
        <taxon>Rhodocytophagaceae</taxon>
        <taxon>Xanthocytophaga</taxon>
    </lineage>
</organism>
<comment type="caution">
    <text evidence="2">The sequence shown here is derived from an EMBL/GenBank/DDBJ whole genome shotgun (WGS) entry which is preliminary data.</text>
</comment>
<proteinExistence type="predicted"/>
<dbReference type="AlphaFoldDB" id="A0AAE3U9H0"/>
<evidence type="ECO:0000313" key="3">
    <source>
        <dbReference type="Proteomes" id="UP001241110"/>
    </source>
</evidence>
<dbReference type="RefSeq" id="WP_313981124.1">
    <property type="nucleotide sequence ID" value="NZ_JASJOS010000007.1"/>
</dbReference>
<feature type="chain" id="PRO_5042056681" description="S9 family peptidase" evidence="1">
    <location>
        <begin position="22"/>
        <end position="202"/>
    </location>
</feature>
<keyword evidence="1" id="KW-0732">Signal</keyword>
<feature type="signal peptide" evidence="1">
    <location>
        <begin position="1"/>
        <end position="21"/>
    </location>
</feature>
<reference evidence="2" key="1">
    <citation type="submission" date="2023-05" db="EMBL/GenBank/DDBJ databases">
        <authorList>
            <person name="Zhang X."/>
        </authorList>
    </citation>
    <scope>NUCLEOTIDE SEQUENCE</scope>
    <source>
        <strain evidence="2">YF14B1</strain>
    </source>
</reference>
<dbReference type="EMBL" id="JASJOS010000007">
    <property type="protein sequence ID" value="MDJ1482253.1"/>
    <property type="molecule type" value="Genomic_DNA"/>
</dbReference>